<dbReference type="InterPro" id="IPR007431">
    <property type="entry name" value="ACP_PD"/>
</dbReference>
<evidence type="ECO:0000256" key="3">
    <source>
        <dbReference type="ARBA" id="ARBA00023098"/>
    </source>
</evidence>
<reference evidence="4 5" key="1">
    <citation type="submission" date="2016-08" db="EMBL/GenBank/DDBJ databases">
        <title>Draft genome of Fabibacter sp. strain SK-8.</title>
        <authorList>
            <person name="Wong S.-K."/>
            <person name="Hamasaki K."/>
            <person name="Yoshizawa S."/>
        </authorList>
    </citation>
    <scope>NUCLEOTIDE SEQUENCE [LARGE SCALE GENOMIC DNA]</scope>
    <source>
        <strain evidence="4 5">SK-8</strain>
    </source>
</reference>
<keyword evidence="5" id="KW-1185">Reference proteome</keyword>
<dbReference type="Proteomes" id="UP000095552">
    <property type="component" value="Unassembled WGS sequence"/>
</dbReference>
<dbReference type="PANTHER" id="PTHR38764:SF1">
    <property type="entry name" value="ACYL CARRIER PROTEIN PHOSPHODIESTERASE"/>
    <property type="match status" value="1"/>
</dbReference>
<evidence type="ECO:0000313" key="5">
    <source>
        <dbReference type="Proteomes" id="UP000095552"/>
    </source>
</evidence>
<name>A0A1E5T2T4_9BACT</name>
<dbReference type="Pfam" id="PF04336">
    <property type="entry name" value="ACP_PD"/>
    <property type="match status" value="1"/>
</dbReference>
<gene>
    <name evidence="4" type="ORF">BFP71_06110</name>
</gene>
<keyword evidence="1" id="KW-0444">Lipid biosynthesis</keyword>
<dbReference type="GO" id="GO:0006633">
    <property type="term" value="P:fatty acid biosynthetic process"/>
    <property type="evidence" value="ECO:0007669"/>
    <property type="project" value="InterPro"/>
</dbReference>
<organism evidence="4 5">
    <name type="scientific">Roseivirga misakiensis</name>
    <dbReference type="NCBI Taxonomy" id="1563681"/>
    <lineage>
        <taxon>Bacteria</taxon>
        <taxon>Pseudomonadati</taxon>
        <taxon>Bacteroidota</taxon>
        <taxon>Cytophagia</taxon>
        <taxon>Cytophagales</taxon>
        <taxon>Roseivirgaceae</taxon>
        <taxon>Roseivirga</taxon>
    </lineage>
</organism>
<keyword evidence="3" id="KW-0443">Lipid metabolism</keyword>
<dbReference type="OrthoDB" id="8442777at2"/>
<protein>
    <submittedName>
        <fullName evidence="4">ACP phosphodiesterase</fullName>
    </submittedName>
</protein>
<dbReference type="PANTHER" id="PTHR38764">
    <property type="entry name" value="ACYL CARRIER PROTEIN PHOSPHODIESTERASE"/>
    <property type="match status" value="1"/>
</dbReference>
<dbReference type="STRING" id="1563681.BFP71_06110"/>
<keyword evidence="2" id="KW-0378">Hydrolase</keyword>
<dbReference type="AlphaFoldDB" id="A0A1E5T2T4"/>
<dbReference type="GO" id="GO:0008770">
    <property type="term" value="F:[acyl-carrier-protein] phosphodiesterase activity"/>
    <property type="evidence" value="ECO:0007669"/>
    <property type="project" value="InterPro"/>
</dbReference>
<evidence type="ECO:0000256" key="1">
    <source>
        <dbReference type="ARBA" id="ARBA00022516"/>
    </source>
</evidence>
<evidence type="ECO:0000313" key="4">
    <source>
        <dbReference type="EMBL" id="OEK05695.1"/>
    </source>
</evidence>
<dbReference type="PIRSF" id="PIRSF011489">
    <property type="entry name" value="DUF479"/>
    <property type="match status" value="1"/>
</dbReference>
<comment type="caution">
    <text evidence="4">The sequence shown here is derived from an EMBL/GenBank/DDBJ whole genome shotgun (WGS) entry which is preliminary data.</text>
</comment>
<dbReference type="EMBL" id="MDGQ01000004">
    <property type="protein sequence ID" value="OEK05695.1"/>
    <property type="molecule type" value="Genomic_DNA"/>
</dbReference>
<proteinExistence type="predicted"/>
<accession>A0A1E5T2T4</accession>
<sequence>MNYLAHLLLSGDNPKIKVGNFLGDFIKGKQFEALDPMIGKGVLLHREIDFYTDNHPTVAISKDRLRDKYRHYSGVIVDMFYDHYLAKNFELFSDKPLVQFADLSYKLMESYWDIIPPRGQKMLPYMVRGNWLVNYGKSEGIHRALQGLSRRTKFDSKLEYAIQDLLQYDAEFESEFKSFFAEIQQHISVFREDLINSSQ</sequence>
<evidence type="ECO:0000256" key="2">
    <source>
        <dbReference type="ARBA" id="ARBA00022801"/>
    </source>
</evidence>